<dbReference type="Proteomes" id="UP000244903">
    <property type="component" value="Chromosome"/>
</dbReference>
<dbReference type="EMBL" id="CP015453">
    <property type="protein sequence ID" value="AWH96404.1"/>
    <property type="molecule type" value="Genomic_DNA"/>
</dbReference>
<reference evidence="1 2" key="1">
    <citation type="submission" date="2016-04" db="EMBL/GenBank/DDBJ databases">
        <title>Complete genome sequence of the haloalkaliphilic hydrocarbon-degrading bacterium Dietzia psychralcaliphila ILA-1T, isolated from a drain of a fish product-processing plant.</title>
        <authorList>
            <person name="Zhao J."/>
            <person name="Hu B."/>
            <person name="Geng S."/>
            <person name="Nie Y."/>
            <person name="Tang Y."/>
        </authorList>
    </citation>
    <scope>NUCLEOTIDE SEQUENCE [LARGE SCALE GENOMIC DNA]</scope>
    <source>
        <strain evidence="1 2">ILA-1</strain>
    </source>
</reference>
<sequence>MAAAGAPVAAVSAVSVSGVLSTVVVVDLLVVVRVDDFEVVVSVLVGSPVAGSPPHPATRTSVDNTAPTTLNLEVCERCWRVGALNCRPFVSARVGGISHRSCTEVTVDERV</sequence>
<protein>
    <submittedName>
        <fullName evidence="1">Uncharacterized protein</fullName>
    </submittedName>
</protein>
<organism evidence="1 2">
    <name type="scientific">Dietzia psychralcaliphila</name>
    <dbReference type="NCBI Taxonomy" id="139021"/>
    <lineage>
        <taxon>Bacteria</taxon>
        <taxon>Bacillati</taxon>
        <taxon>Actinomycetota</taxon>
        <taxon>Actinomycetes</taxon>
        <taxon>Mycobacteriales</taxon>
        <taxon>Dietziaceae</taxon>
        <taxon>Dietzia</taxon>
    </lineage>
</organism>
<name>A0AAD0NQR7_9ACTN</name>
<dbReference type="AlphaFoldDB" id="A0AAD0NQR7"/>
<accession>A0AAD0NQR7</accession>
<dbReference type="KEGG" id="dpc:A6048_13925"/>
<evidence type="ECO:0000313" key="2">
    <source>
        <dbReference type="Proteomes" id="UP000244903"/>
    </source>
</evidence>
<gene>
    <name evidence="1" type="ORF">A6048_13925</name>
</gene>
<evidence type="ECO:0000313" key="1">
    <source>
        <dbReference type="EMBL" id="AWH96404.1"/>
    </source>
</evidence>
<keyword evidence="2" id="KW-1185">Reference proteome</keyword>
<proteinExistence type="predicted"/>